<dbReference type="PANTHER" id="PTHR11941">
    <property type="entry name" value="ENOYL-COA HYDRATASE-RELATED"/>
    <property type="match status" value="1"/>
</dbReference>
<proteinExistence type="predicted"/>
<accession>A0A2N5X7N4</accession>
<protein>
    <submittedName>
        <fullName evidence="2">Enoyl-CoA hydratase/isomerase family protein</fullName>
    </submittedName>
</protein>
<evidence type="ECO:0000313" key="3">
    <source>
        <dbReference type="Proteomes" id="UP000235005"/>
    </source>
</evidence>
<comment type="caution">
    <text evidence="2">The sequence shown here is derived from an EMBL/GenBank/DDBJ whole genome shotgun (WGS) entry which is preliminary data.</text>
</comment>
<dbReference type="Gene3D" id="3.90.226.10">
    <property type="entry name" value="2-enoyl-CoA Hydratase, Chain A, domain 1"/>
    <property type="match status" value="1"/>
</dbReference>
<organism evidence="2 3">
    <name type="scientific">Pseudohalioglobus lutimaris</name>
    <dbReference type="NCBI Taxonomy" id="1737061"/>
    <lineage>
        <taxon>Bacteria</taxon>
        <taxon>Pseudomonadati</taxon>
        <taxon>Pseudomonadota</taxon>
        <taxon>Gammaproteobacteria</taxon>
        <taxon>Cellvibrionales</taxon>
        <taxon>Halieaceae</taxon>
        <taxon>Pseudohalioglobus</taxon>
    </lineage>
</organism>
<dbReference type="CDD" id="cd06558">
    <property type="entry name" value="crotonase-like"/>
    <property type="match status" value="1"/>
</dbReference>
<dbReference type="GO" id="GO:0004165">
    <property type="term" value="F:delta(3)-delta(2)-enoyl-CoA isomerase activity"/>
    <property type="evidence" value="ECO:0007669"/>
    <property type="project" value="TreeGrafter"/>
</dbReference>
<dbReference type="PANTHER" id="PTHR11941:SF75">
    <property type="entry name" value="ENOYL-COA HYDRATASE_ISOMERASE FAMILY PROTEIN"/>
    <property type="match status" value="1"/>
</dbReference>
<keyword evidence="1" id="KW-0472">Membrane</keyword>
<dbReference type="InterPro" id="IPR029045">
    <property type="entry name" value="ClpP/crotonase-like_dom_sf"/>
</dbReference>
<dbReference type="SUPFAM" id="SSF52096">
    <property type="entry name" value="ClpP/crotonase"/>
    <property type="match status" value="1"/>
</dbReference>
<feature type="transmembrane region" description="Helical" evidence="1">
    <location>
        <begin position="84"/>
        <end position="108"/>
    </location>
</feature>
<keyword evidence="3" id="KW-1185">Reference proteome</keyword>
<dbReference type="EMBL" id="PKUS01000002">
    <property type="protein sequence ID" value="PLW70494.1"/>
    <property type="molecule type" value="Genomic_DNA"/>
</dbReference>
<reference evidence="2 3" key="1">
    <citation type="submission" date="2018-01" db="EMBL/GenBank/DDBJ databases">
        <title>The draft genome sequence of Halioglobus lutimaris HF004.</title>
        <authorList>
            <person name="Du Z.-J."/>
            <person name="Shi M.-J."/>
        </authorList>
    </citation>
    <scope>NUCLEOTIDE SEQUENCE [LARGE SCALE GENOMIC DNA]</scope>
    <source>
        <strain evidence="2 3">HF004</strain>
    </source>
</reference>
<dbReference type="Pfam" id="PF00378">
    <property type="entry name" value="ECH_1"/>
    <property type="match status" value="1"/>
</dbReference>
<dbReference type="Proteomes" id="UP000235005">
    <property type="component" value="Unassembled WGS sequence"/>
</dbReference>
<evidence type="ECO:0000313" key="2">
    <source>
        <dbReference type="EMBL" id="PLW70494.1"/>
    </source>
</evidence>
<keyword evidence="1" id="KW-1133">Transmembrane helix</keyword>
<dbReference type="InterPro" id="IPR001753">
    <property type="entry name" value="Enoyl-CoA_hydra/iso"/>
</dbReference>
<sequence>MTIDSADSVHTLTMANGGAFNPDSLAAFNAALDTVLSDEEASMLLITGEDKNFSQGLDLEYLMANPDNGMQFVGDCMRVVGRLLWFPVPVVSVINGHAFGLGAMIALASDYKVMREDRGYFCLPEVDLGMTLTHRMNALVCGKLTGAVLRDVLQTGRRVSGPEAQQWGIVDRAAPLDMLGALALELAQPMCGKQREALSGLKRGINLEILSIIEGDTPDITIAGI</sequence>
<dbReference type="OrthoDB" id="9807606at2"/>
<dbReference type="GO" id="GO:0006635">
    <property type="term" value="P:fatty acid beta-oxidation"/>
    <property type="evidence" value="ECO:0007669"/>
    <property type="project" value="TreeGrafter"/>
</dbReference>
<dbReference type="AlphaFoldDB" id="A0A2N5X7N4"/>
<gene>
    <name evidence="2" type="ORF">C0039_02950</name>
</gene>
<keyword evidence="2" id="KW-0413">Isomerase</keyword>
<keyword evidence="1" id="KW-0812">Transmembrane</keyword>
<evidence type="ECO:0000256" key="1">
    <source>
        <dbReference type="SAM" id="Phobius"/>
    </source>
</evidence>
<name>A0A2N5X7N4_9GAMM</name>